<evidence type="ECO:0000313" key="11">
    <source>
        <dbReference type="EMBL" id="SHE55473.1"/>
    </source>
</evidence>
<dbReference type="InterPro" id="IPR007655">
    <property type="entry name" value="Slam_C"/>
</dbReference>
<keyword evidence="4 8" id="KW-0732">Signal</keyword>
<organism evidence="11 12">
    <name type="scientific">Lampropedia hyalina DSM 16112</name>
    <dbReference type="NCBI Taxonomy" id="1122156"/>
    <lineage>
        <taxon>Bacteria</taxon>
        <taxon>Pseudomonadati</taxon>
        <taxon>Pseudomonadota</taxon>
        <taxon>Betaproteobacteria</taxon>
        <taxon>Burkholderiales</taxon>
        <taxon>Comamonadaceae</taxon>
        <taxon>Lampropedia</taxon>
    </lineage>
</organism>
<comment type="similarity">
    <text evidence="7">Belongs to the Slam family.</text>
</comment>
<keyword evidence="6" id="KW-0998">Cell outer membrane</keyword>
<evidence type="ECO:0000256" key="7">
    <source>
        <dbReference type="ARBA" id="ARBA00023609"/>
    </source>
</evidence>
<evidence type="ECO:0000313" key="12">
    <source>
        <dbReference type="Proteomes" id="UP000184327"/>
    </source>
</evidence>
<feature type="signal peptide" evidence="8">
    <location>
        <begin position="1"/>
        <end position="27"/>
    </location>
</feature>
<reference evidence="11 12" key="1">
    <citation type="submission" date="2016-11" db="EMBL/GenBank/DDBJ databases">
        <authorList>
            <person name="Jaros S."/>
            <person name="Januszkiewicz K."/>
            <person name="Wedrychowicz H."/>
        </authorList>
    </citation>
    <scope>NUCLEOTIDE SEQUENCE [LARGE SCALE GENOMIC DNA]</scope>
    <source>
        <strain evidence="11 12">DSM 16112</strain>
    </source>
</reference>
<comment type="subcellular location">
    <subcellularLocation>
        <location evidence="1">Cell outer membrane</location>
        <topology evidence="1">Multi-pass membrane protein</topology>
    </subcellularLocation>
</comment>
<evidence type="ECO:0000256" key="6">
    <source>
        <dbReference type="ARBA" id="ARBA00023237"/>
    </source>
</evidence>
<feature type="domain" description="Surface lipoprotein assembly modifier N-terminal TPR repeats region" evidence="10">
    <location>
        <begin position="75"/>
        <end position="168"/>
    </location>
</feature>
<keyword evidence="12" id="KW-1185">Reference proteome</keyword>
<gene>
    <name evidence="11" type="ORF">SAMN02745117_00464</name>
</gene>
<dbReference type="GO" id="GO:0009279">
    <property type="term" value="C:cell outer membrane"/>
    <property type="evidence" value="ECO:0007669"/>
    <property type="project" value="UniProtKB-SubCell"/>
</dbReference>
<accession>A0A1M4UFU6</accession>
<dbReference type="Pfam" id="PF04575">
    <property type="entry name" value="SlipAM"/>
    <property type="match status" value="1"/>
</dbReference>
<dbReference type="SUPFAM" id="SSF48452">
    <property type="entry name" value="TPR-like"/>
    <property type="match status" value="1"/>
</dbReference>
<dbReference type="Proteomes" id="UP000184327">
    <property type="component" value="Unassembled WGS sequence"/>
</dbReference>
<dbReference type="EMBL" id="FQUZ01000004">
    <property type="protein sequence ID" value="SHE55473.1"/>
    <property type="molecule type" value="Genomic_DNA"/>
</dbReference>
<keyword evidence="3" id="KW-0812">Transmembrane</keyword>
<dbReference type="InterPro" id="IPR057556">
    <property type="entry name" value="TPR_Slam"/>
</dbReference>
<feature type="chain" id="PRO_5013041853" evidence="8">
    <location>
        <begin position="28"/>
        <end position="488"/>
    </location>
</feature>
<dbReference type="InterPro" id="IPR011990">
    <property type="entry name" value="TPR-like_helical_dom_sf"/>
</dbReference>
<evidence type="ECO:0000256" key="2">
    <source>
        <dbReference type="ARBA" id="ARBA00022452"/>
    </source>
</evidence>
<dbReference type="AlphaFoldDB" id="A0A1M4UFU6"/>
<name>A0A1M4UFU6_9BURK</name>
<sequence length="488" mass="55702">MKFVFQYSGKCWQLAVWLLAASWPVWAQQDTADRLWQGVEQRSRQQVAPEPLGEDAQTSLYDPALAALLQTPHQRIQQLTLAILNAVNQRDWFGADRLLRQYVQVPQHDPSLEMFVMSSRMAAGGDYEGAIAGYQAVLQANPQFVRGELDMARVLYADHRLRDAQEVFDRLHSQPLPPSVIQHIDEYLKALKQRRQPRFSLSVSAVREDNVNGASTVVDPCALVFLGVCLPNTPGQKRAASGVYVEATLNKLWPLAGNHGLMLRSINYGNHYRHESDFDNLVSTNYLGYQYASARQQWQVLPLFEYDREGGRKIYHAFGVRASFTRQLNERAQVEASYEFKARHFSPQFSENLQGHLQSFSLFGTYAFKPDLAAYGSLSWRESDARLPIFAYREKVARLGIYKAFGNQVTVNAAYGYRQKQAEADNAVFGRRQRDHEGSIYLNLALPGYQWQGFTPTASYEYRDNRSSIPHAYSHQKNRLTLGVRKDF</sequence>
<evidence type="ECO:0000256" key="4">
    <source>
        <dbReference type="ARBA" id="ARBA00022729"/>
    </source>
</evidence>
<evidence type="ECO:0000256" key="3">
    <source>
        <dbReference type="ARBA" id="ARBA00022692"/>
    </source>
</evidence>
<dbReference type="Gene3D" id="1.25.40.10">
    <property type="entry name" value="Tetratricopeptide repeat domain"/>
    <property type="match status" value="1"/>
</dbReference>
<evidence type="ECO:0000256" key="1">
    <source>
        <dbReference type="ARBA" id="ARBA00004571"/>
    </source>
</evidence>
<keyword evidence="5" id="KW-0472">Membrane</keyword>
<evidence type="ECO:0000259" key="10">
    <source>
        <dbReference type="Pfam" id="PF24575"/>
    </source>
</evidence>
<proteinExistence type="inferred from homology"/>
<evidence type="ECO:0000256" key="8">
    <source>
        <dbReference type="SAM" id="SignalP"/>
    </source>
</evidence>
<evidence type="ECO:0000259" key="9">
    <source>
        <dbReference type="Pfam" id="PF04575"/>
    </source>
</evidence>
<feature type="domain" description="Surface lipoprotein assembly modifier C-terminal" evidence="9">
    <location>
        <begin position="199"/>
        <end position="488"/>
    </location>
</feature>
<dbReference type="STRING" id="1122156.SAMN02745117_00464"/>
<dbReference type="Pfam" id="PF24575">
    <property type="entry name" value="TPR_Slam"/>
    <property type="match status" value="1"/>
</dbReference>
<keyword evidence="2" id="KW-1134">Transmembrane beta strand</keyword>
<protein>
    <submittedName>
        <fullName evidence="11">Tetratricopeptide repeat-containing protein</fullName>
    </submittedName>
</protein>
<evidence type="ECO:0000256" key="5">
    <source>
        <dbReference type="ARBA" id="ARBA00023136"/>
    </source>
</evidence>